<dbReference type="Proteomes" id="UP000237144">
    <property type="component" value="Unassembled WGS sequence"/>
</dbReference>
<evidence type="ECO:0000256" key="2">
    <source>
        <dbReference type="ARBA" id="ARBA00005330"/>
    </source>
</evidence>
<feature type="compositionally biased region" description="Low complexity" evidence="6">
    <location>
        <begin position="109"/>
        <end position="129"/>
    </location>
</feature>
<dbReference type="Pfam" id="PF10198">
    <property type="entry name" value="Ada3"/>
    <property type="match status" value="1"/>
</dbReference>
<dbReference type="PANTHER" id="PTHR13556">
    <property type="entry name" value="TRANSCRIPTIONAL ADAPTER 3-RELATED"/>
    <property type="match status" value="1"/>
</dbReference>
<evidence type="ECO:0000313" key="7">
    <source>
        <dbReference type="EMBL" id="POY76645.1"/>
    </source>
</evidence>
<feature type="region of interest" description="Disordered" evidence="6">
    <location>
        <begin position="77"/>
        <end position="363"/>
    </location>
</feature>
<evidence type="ECO:0000256" key="1">
    <source>
        <dbReference type="ARBA" id="ARBA00004123"/>
    </source>
</evidence>
<comment type="subcellular location">
    <subcellularLocation>
        <location evidence="1">Nucleus</location>
    </subcellularLocation>
</comment>
<dbReference type="OrthoDB" id="1232at2759"/>
<sequence>MPTPQPPAGPSSRPLDLRAFQLPPLPAFDSPIASVANGNGPVIPTELPKIRASLLRSRNIALERAQTCQTNRTILAERVALERSKPPRDSGKAKEAERKRKREEDAAAEKAAAAAAAKLPAKQPAAPKATPKGIKREPDVATKSQPPAYSSKGKERAIDPPAKARGGEGARSGSGDADGDTPMGDVSTAPSSAGTPAPAPVPAKAPIPIRSQATPSVDTDDDMKPPHLPRHHDKKKRRRDQLPESDASGTEDDQPVLQRLRAHDSAMASASPSPRVARAHLQSDAAPATASNARELIEEKLKEERFSKHSIPVKPPAPGTASAFYVPSTPIIPPKPPANPPAPTPKRQSEVTGDFSNAKPGQQIAHSTLQNWVDAYLRPFGEDDLAVLAAKPEDLTPYIIPPLGKHYLERWEEEDLDPSQRHPNTSFHSPLEPPVLPRLKPEALTEDALAGENVFLGPLSERLMAALAVGEDGLVAVDDEDDDMVSAEDTTAPPRLPMDAVDFEERVKRELRYIGVLPEEEIDWAAREDDEVSSALRACQRLLHQQTAMNEARKGILMSLVKDRMAYQDYETARDAQERVIEQGWQKRLRTDVKKKKKGKERDRRAGAPASAADAGKDEDPSKAPVSAELLDAVARRDRLVSTFKPFFEEEAPGHFFGLPEQSVFEGLEAEILGDDLSEPDDPAPALEAKSIWAEGSS</sequence>
<feature type="compositionally biased region" description="Pro residues" evidence="6">
    <location>
        <begin position="330"/>
        <end position="344"/>
    </location>
</feature>
<reference evidence="7 8" key="1">
    <citation type="journal article" date="2018" name="Front. Microbiol.">
        <title>Prospects for Fungal Bioremediation of Acidic Radioactive Waste Sites: Characterization and Genome Sequence of Rhodotorula taiwanensis MD1149.</title>
        <authorList>
            <person name="Tkavc R."/>
            <person name="Matrosova V.Y."/>
            <person name="Grichenko O.E."/>
            <person name="Gostincar C."/>
            <person name="Volpe R.P."/>
            <person name="Klimenkova P."/>
            <person name="Gaidamakova E.K."/>
            <person name="Zhou C.E."/>
            <person name="Stewart B.J."/>
            <person name="Lyman M.G."/>
            <person name="Malfatti S.A."/>
            <person name="Rubinfeld B."/>
            <person name="Courtot M."/>
            <person name="Singh J."/>
            <person name="Dalgard C.L."/>
            <person name="Hamilton T."/>
            <person name="Frey K.G."/>
            <person name="Gunde-Cimerman N."/>
            <person name="Dugan L."/>
            <person name="Daly M.J."/>
        </authorList>
    </citation>
    <scope>NUCLEOTIDE SEQUENCE [LARGE SCALE GENOMIC DNA]</scope>
    <source>
        <strain evidence="7 8">MD1149</strain>
    </source>
</reference>
<evidence type="ECO:0000256" key="6">
    <source>
        <dbReference type="SAM" id="MobiDB-lite"/>
    </source>
</evidence>
<evidence type="ECO:0000313" key="8">
    <source>
        <dbReference type="Proteomes" id="UP000237144"/>
    </source>
</evidence>
<keyword evidence="4" id="KW-0804">Transcription</keyword>
<dbReference type="GO" id="GO:0006357">
    <property type="term" value="P:regulation of transcription by RNA polymerase II"/>
    <property type="evidence" value="ECO:0007669"/>
    <property type="project" value="TreeGrafter"/>
</dbReference>
<dbReference type="GO" id="GO:0000124">
    <property type="term" value="C:SAGA complex"/>
    <property type="evidence" value="ECO:0007669"/>
    <property type="project" value="TreeGrafter"/>
</dbReference>
<keyword evidence="5" id="KW-0539">Nucleus</keyword>
<feature type="region of interest" description="Disordered" evidence="6">
    <location>
        <begin position="592"/>
        <end position="625"/>
    </location>
</feature>
<evidence type="ECO:0000256" key="3">
    <source>
        <dbReference type="ARBA" id="ARBA00023015"/>
    </source>
</evidence>
<accession>A0A2S5BIR5</accession>
<feature type="compositionally biased region" description="Basic residues" evidence="6">
    <location>
        <begin position="227"/>
        <end position="239"/>
    </location>
</feature>
<evidence type="ECO:0000256" key="5">
    <source>
        <dbReference type="ARBA" id="ARBA00023242"/>
    </source>
</evidence>
<name>A0A2S5BIR5_9BASI</name>
<protein>
    <submittedName>
        <fullName evidence="7">Uncharacterized protein</fullName>
    </submittedName>
</protein>
<gene>
    <name evidence="7" type="ORF">BMF94_0237</name>
</gene>
<feature type="compositionally biased region" description="Low complexity" evidence="6">
    <location>
        <begin position="265"/>
        <end position="280"/>
    </location>
</feature>
<dbReference type="GO" id="GO:0003713">
    <property type="term" value="F:transcription coactivator activity"/>
    <property type="evidence" value="ECO:0007669"/>
    <property type="project" value="TreeGrafter"/>
</dbReference>
<feature type="compositionally biased region" description="Basic and acidic residues" evidence="6">
    <location>
        <begin position="79"/>
        <end position="108"/>
    </location>
</feature>
<organism evidence="7 8">
    <name type="scientific">Rhodotorula taiwanensis</name>
    <dbReference type="NCBI Taxonomy" id="741276"/>
    <lineage>
        <taxon>Eukaryota</taxon>
        <taxon>Fungi</taxon>
        <taxon>Dikarya</taxon>
        <taxon>Basidiomycota</taxon>
        <taxon>Pucciniomycotina</taxon>
        <taxon>Microbotryomycetes</taxon>
        <taxon>Sporidiobolales</taxon>
        <taxon>Sporidiobolaceae</taxon>
        <taxon>Rhodotorula</taxon>
    </lineage>
</organism>
<dbReference type="GO" id="GO:0005634">
    <property type="term" value="C:nucleus"/>
    <property type="evidence" value="ECO:0007669"/>
    <property type="project" value="UniProtKB-SubCell"/>
</dbReference>
<dbReference type="EMBL" id="PJQD01000002">
    <property type="protein sequence ID" value="POY76645.1"/>
    <property type="molecule type" value="Genomic_DNA"/>
</dbReference>
<dbReference type="PANTHER" id="PTHR13556:SF2">
    <property type="entry name" value="TRANSCRIPTIONAL ADAPTER 3"/>
    <property type="match status" value="1"/>
</dbReference>
<keyword evidence="8" id="KW-1185">Reference proteome</keyword>
<evidence type="ECO:0000256" key="4">
    <source>
        <dbReference type="ARBA" id="ARBA00023163"/>
    </source>
</evidence>
<feature type="compositionally biased region" description="Low complexity" evidence="6">
    <location>
        <begin position="186"/>
        <end position="196"/>
    </location>
</feature>
<feature type="compositionally biased region" description="Basic and acidic residues" evidence="6">
    <location>
        <begin position="295"/>
        <end position="307"/>
    </location>
</feature>
<feature type="region of interest" description="Disordered" evidence="6">
    <location>
        <begin position="674"/>
        <end position="698"/>
    </location>
</feature>
<feature type="region of interest" description="Disordered" evidence="6">
    <location>
        <begin position="414"/>
        <end position="436"/>
    </location>
</feature>
<dbReference type="AlphaFoldDB" id="A0A2S5BIR5"/>
<dbReference type="STRING" id="741276.A0A2S5BIR5"/>
<keyword evidence="3" id="KW-0805">Transcription regulation</keyword>
<dbReference type="InterPro" id="IPR019340">
    <property type="entry name" value="Histone_AcTrfase_su3"/>
</dbReference>
<comment type="similarity">
    <text evidence="2">Belongs to the NGG1 family.</text>
</comment>
<proteinExistence type="inferred from homology"/>
<comment type="caution">
    <text evidence="7">The sequence shown here is derived from an EMBL/GenBank/DDBJ whole genome shotgun (WGS) entry which is preliminary data.</text>
</comment>